<dbReference type="EMBL" id="QOKW01000054">
    <property type="protein sequence ID" value="KAA0675759.1"/>
    <property type="molecule type" value="Genomic_DNA"/>
</dbReference>
<comment type="caution">
    <text evidence="1">The sequence shown here is derived from an EMBL/GenBank/DDBJ whole genome shotgun (WGS) entry which is preliminary data.</text>
</comment>
<dbReference type="AlphaFoldDB" id="A0A9W7KMS5"/>
<name>A0A9W7KMS5_9PROT</name>
<evidence type="ECO:0000313" key="1">
    <source>
        <dbReference type="EMBL" id="KAA0675759.1"/>
    </source>
</evidence>
<sequence length="240" mass="27138">MGLLDLAAEKRIACRKCMDQGIALEHPRDIDGGIYDCDGVHTWTMWQGNLDSDIAVVGEYWGTVKQFRNQRGQDSDSNPGTHNLVPLLASRGYRISLPSESKEGMDEVFVTNAVLCMQKDEHDDDGSHWERAKNCSEHLMRTLAPVSPSKVVSLGPYAFYGVLLAYRQNHEAQRFREDAKGGNFGRAVAPVWRRGGVCLDDHAWAYPMYNPGGQWWRKNRSMDQMLDDWNIIPKKGVAPR</sequence>
<keyword evidence="2" id="KW-1185">Reference proteome</keyword>
<reference evidence="1 2" key="1">
    <citation type="submission" date="2018-07" db="EMBL/GenBank/DDBJ databases">
        <title>Genome sequence of Azospirillum sp. ATCC 49961.</title>
        <authorList>
            <person name="Sant'Anna F.H."/>
            <person name="Baldani J.I."/>
            <person name="Zilli J.E."/>
            <person name="Reis V.M."/>
            <person name="Hartmann A."/>
            <person name="Cruz L."/>
            <person name="de Souza E.M."/>
            <person name="de Oliveira Pedrosa F."/>
            <person name="Passaglia L.M.P."/>
        </authorList>
    </citation>
    <scope>NUCLEOTIDE SEQUENCE [LARGE SCALE GENOMIC DNA]</scope>
    <source>
        <strain evidence="1 2">ATCC 49961</strain>
    </source>
</reference>
<dbReference type="RefSeq" id="WP_149472515.1">
    <property type="nucleotide sequence ID" value="NZ_QOKW01000054.1"/>
</dbReference>
<proteinExistence type="predicted"/>
<protein>
    <recommendedName>
        <fullName evidence="3">Uracil-DNA glycosylase-like domain-containing protein</fullName>
    </recommendedName>
</protein>
<dbReference type="OrthoDB" id="9789139at2"/>
<evidence type="ECO:0008006" key="3">
    <source>
        <dbReference type="Google" id="ProtNLM"/>
    </source>
</evidence>
<dbReference type="Proteomes" id="UP000480854">
    <property type="component" value="Unassembled WGS sequence"/>
</dbReference>
<accession>A0A9W7KMS5</accession>
<dbReference type="SUPFAM" id="SSF52141">
    <property type="entry name" value="Uracil-DNA glycosylase-like"/>
    <property type="match status" value="1"/>
</dbReference>
<gene>
    <name evidence="1" type="ORF">DS843_30130</name>
</gene>
<dbReference type="Gene3D" id="3.40.470.10">
    <property type="entry name" value="Uracil-DNA glycosylase-like domain"/>
    <property type="match status" value="1"/>
</dbReference>
<organism evidence="1 2">
    <name type="scientific">Roseomonas genomospecies 6</name>
    <dbReference type="NCBI Taxonomy" id="214106"/>
    <lineage>
        <taxon>Bacteria</taxon>
        <taxon>Pseudomonadati</taxon>
        <taxon>Pseudomonadota</taxon>
        <taxon>Alphaproteobacteria</taxon>
        <taxon>Acetobacterales</taxon>
        <taxon>Roseomonadaceae</taxon>
        <taxon>Roseomonas</taxon>
    </lineage>
</organism>
<evidence type="ECO:0000313" key="2">
    <source>
        <dbReference type="Proteomes" id="UP000480854"/>
    </source>
</evidence>
<dbReference type="InterPro" id="IPR036895">
    <property type="entry name" value="Uracil-DNA_glycosylase-like_sf"/>
</dbReference>